<evidence type="ECO:0000256" key="1">
    <source>
        <dbReference type="SAM" id="Phobius"/>
    </source>
</evidence>
<proteinExistence type="predicted"/>
<dbReference type="Proteomes" id="UP000177140">
    <property type="component" value="Unassembled WGS sequence"/>
</dbReference>
<reference evidence="2 3" key="1">
    <citation type="journal article" date="2016" name="Nat. Commun.">
        <title>Thousands of microbial genomes shed light on interconnected biogeochemical processes in an aquifer system.</title>
        <authorList>
            <person name="Anantharaman K."/>
            <person name="Brown C.T."/>
            <person name="Hug L.A."/>
            <person name="Sharon I."/>
            <person name="Castelle C.J."/>
            <person name="Probst A.J."/>
            <person name="Thomas B.C."/>
            <person name="Singh A."/>
            <person name="Wilkins M.J."/>
            <person name="Karaoz U."/>
            <person name="Brodie E.L."/>
            <person name="Williams K.H."/>
            <person name="Hubbard S.S."/>
            <person name="Banfield J.F."/>
        </authorList>
    </citation>
    <scope>NUCLEOTIDE SEQUENCE [LARGE SCALE GENOMIC DNA]</scope>
</reference>
<accession>A0A1G2QQ10</accession>
<evidence type="ECO:0000313" key="3">
    <source>
        <dbReference type="Proteomes" id="UP000177140"/>
    </source>
</evidence>
<dbReference type="AlphaFoldDB" id="A0A1G2QQ10"/>
<keyword evidence="1" id="KW-1133">Transmembrane helix</keyword>
<evidence type="ECO:0000313" key="2">
    <source>
        <dbReference type="EMBL" id="OHA62568.1"/>
    </source>
</evidence>
<keyword evidence="1" id="KW-0812">Transmembrane</keyword>
<comment type="caution">
    <text evidence="2">The sequence shown here is derived from an EMBL/GenBank/DDBJ whole genome shotgun (WGS) entry which is preliminary data.</text>
</comment>
<name>A0A1G2QQ10_9BACT</name>
<gene>
    <name evidence="2" type="ORF">A2556_01805</name>
</gene>
<protein>
    <submittedName>
        <fullName evidence="2">Uncharacterized protein</fullName>
    </submittedName>
</protein>
<feature type="transmembrane region" description="Helical" evidence="1">
    <location>
        <begin position="109"/>
        <end position="129"/>
    </location>
</feature>
<feature type="transmembrane region" description="Helical" evidence="1">
    <location>
        <begin position="20"/>
        <end position="43"/>
    </location>
</feature>
<feature type="transmembrane region" description="Helical" evidence="1">
    <location>
        <begin position="82"/>
        <end position="103"/>
    </location>
</feature>
<sequence length="130" mass="15047">MGIITILVDYLLWHYSKAVMSLLVIYRNFCLFLSNFFSLSLLFRTWLSPWRRLDEGYPKNFTDIESVLSVFVLNLLMRVVGFIMRTAVITIGLLSLLILTLFLPLALVIWLLLPLIIIFLFCLGIGLLFV</sequence>
<dbReference type="EMBL" id="MHTM01000010">
    <property type="protein sequence ID" value="OHA62568.1"/>
    <property type="molecule type" value="Genomic_DNA"/>
</dbReference>
<organism evidence="2 3">
    <name type="scientific">Candidatus Vogelbacteria bacterium RIFOXYD2_FULL_44_9</name>
    <dbReference type="NCBI Taxonomy" id="1802441"/>
    <lineage>
        <taxon>Bacteria</taxon>
        <taxon>Candidatus Vogeliibacteriota</taxon>
    </lineage>
</organism>
<keyword evidence="1" id="KW-0472">Membrane</keyword>